<dbReference type="EMBL" id="BMIH01000004">
    <property type="protein sequence ID" value="GGB39728.1"/>
    <property type="molecule type" value="Genomic_DNA"/>
</dbReference>
<dbReference type="GO" id="GO:0046872">
    <property type="term" value="F:metal ion binding"/>
    <property type="evidence" value="ECO:0007669"/>
    <property type="project" value="UniProtKB-KW"/>
</dbReference>
<evidence type="ECO:0000256" key="3">
    <source>
        <dbReference type="ARBA" id="ARBA00022723"/>
    </source>
</evidence>
<dbReference type="GO" id="GO:0003824">
    <property type="term" value="F:catalytic activity"/>
    <property type="evidence" value="ECO:0007669"/>
    <property type="project" value="InterPro"/>
</dbReference>
<dbReference type="SFLD" id="SFLDS00029">
    <property type="entry name" value="Radical_SAM"/>
    <property type="match status" value="1"/>
</dbReference>
<reference evidence="6" key="1">
    <citation type="journal article" date="2014" name="Int. J. Syst. Evol. Microbiol.">
        <title>Complete genome sequence of Corynebacterium casei LMG S-19264T (=DSM 44701T), isolated from a smear-ripened cheese.</title>
        <authorList>
            <consortium name="US DOE Joint Genome Institute (JGI-PGF)"/>
            <person name="Walter F."/>
            <person name="Albersmeier A."/>
            <person name="Kalinowski J."/>
            <person name="Ruckert C."/>
        </authorList>
    </citation>
    <scope>NUCLEOTIDE SEQUENCE</scope>
    <source>
        <strain evidence="6">CGMCC 1.15330</strain>
    </source>
</reference>
<dbReference type="InterPro" id="IPR007197">
    <property type="entry name" value="rSAM"/>
</dbReference>
<keyword evidence="7" id="KW-1185">Reference proteome</keyword>
<comment type="cofactor">
    <cofactor evidence="1">
        <name>[4Fe-4S] cluster</name>
        <dbReference type="ChEBI" id="CHEBI:49883"/>
    </cofactor>
</comment>
<dbReference type="InterPro" id="IPR013785">
    <property type="entry name" value="Aldolase_TIM"/>
</dbReference>
<dbReference type="GO" id="GO:0051536">
    <property type="term" value="F:iron-sulfur cluster binding"/>
    <property type="evidence" value="ECO:0007669"/>
    <property type="project" value="UniProtKB-KW"/>
</dbReference>
<proteinExistence type="predicted"/>
<keyword evidence="3" id="KW-0479">Metal-binding</keyword>
<evidence type="ECO:0000256" key="4">
    <source>
        <dbReference type="ARBA" id="ARBA00023004"/>
    </source>
</evidence>
<reference evidence="6" key="2">
    <citation type="submission" date="2020-09" db="EMBL/GenBank/DDBJ databases">
        <authorList>
            <person name="Sun Q."/>
            <person name="Zhou Y."/>
        </authorList>
    </citation>
    <scope>NUCLEOTIDE SEQUENCE</scope>
    <source>
        <strain evidence="6">CGMCC 1.15330</strain>
    </source>
</reference>
<dbReference type="Pfam" id="PF13353">
    <property type="entry name" value="Fer4_12"/>
    <property type="match status" value="1"/>
</dbReference>
<protein>
    <submittedName>
        <fullName evidence="6">Radical activating enzyme</fullName>
    </submittedName>
</protein>
<evidence type="ECO:0000313" key="7">
    <source>
        <dbReference type="Proteomes" id="UP000623067"/>
    </source>
</evidence>
<dbReference type="AlphaFoldDB" id="A0A916WYN8"/>
<dbReference type="Proteomes" id="UP000623067">
    <property type="component" value="Unassembled WGS sequence"/>
</dbReference>
<dbReference type="InterPro" id="IPR058240">
    <property type="entry name" value="rSAM_sf"/>
</dbReference>
<keyword evidence="2" id="KW-0949">S-adenosyl-L-methionine</keyword>
<evidence type="ECO:0000256" key="5">
    <source>
        <dbReference type="ARBA" id="ARBA00023014"/>
    </source>
</evidence>
<evidence type="ECO:0000313" key="6">
    <source>
        <dbReference type="EMBL" id="GGB39728.1"/>
    </source>
</evidence>
<sequence>MTTVSVSRLHFPVTALGPGRRAGLWLQGCSIRCPGCISVDTWEPGLGTVPVAEVLDRLAAMAREADGLTVSGGEPFDQPDALAAVLAHWRAVSGSSTLVFTGRELDEVKGWLSDHPDLIDALVTGPFRPDLPQTLALRGSDNQRIHALTAAGVGVLSYDRPATAADRRLDVAFDEQGHAWLAGIPARGEMARLRRALAAAGHLAVTSDMVGALS</sequence>
<dbReference type="RefSeq" id="WP_188659965.1">
    <property type="nucleotide sequence ID" value="NZ_BMIH01000004.1"/>
</dbReference>
<keyword evidence="5" id="KW-0411">Iron-sulfur</keyword>
<organism evidence="6 7">
    <name type="scientific">Sphingomonas metalli</name>
    <dbReference type="NCBI Taxonomy" id="1779358"/>
    <lineage>
        <taxon>Bacteria</taxon>
        <taxon>Pseudomonadati</taxon>
        <taxon>Pseudomonadota</taxon>
        <taxon>Alphaproteobacteria</taxon>
        <taxon>Sphingomonadales</taxon>
        <taxon>Sphingomonadaceae</taxon>
        <taxon>Sphingomonas</taxon>
    </lineage>
</organism>
<evidence type="ECO:0000256" key="2">
    <source>
        <dbReference type="ARBA" id="ARBA00022691"/>
    </source>
</evidence>
<gene>
    <name evidence="6" type="ORF">GCM10011380_31570</name>
</gene>
<comment type="caution">
    <text evidence="6">The sequence shown here is derived from an EMBL/GenBank/DDBJ whole genome shotgun (WGS) entry which is preliminary data.</text>
</comment>
<dbReference type="Gene3D" id="3.20.20.70">
    <property type="entry name" value="Aldolase class I"/>
    <property type="match status" value="1"/>
</dbReference>
<evidence type="ECO:0000256" key="1">
    <source>
        <dbReference type="ARBA" id="ARBA00001966"/>
    </source>
</evidence>
<accession>A0A916WYN8</accession>
<name>A0A916WYN8_9SPHN</name>
<dbReference type="SUPFAM" id="SSF102114">
    <property type="entry name" value="Radical SAM enzymes"/>
    <property type="match status" value="1"/>
</dbReference>
<keyword evidence="4" id="KW-0408">Iron</keyword>